<evidence type="ECO:0000313" key="7">
    <source>
        <dbReference type="EMBL" id="CAB4696033.1"/>
    </source>
</evidence>
<dbReference type="SUPFAM" id="SSF103473">
    <property type="entry name" value="MFS general substrate transporter"/>
    <property type="match status" value="1"/>
</dbReference>
<feature type="transmembrane region" description="Helical" evidence="5">
    <location>
        <begin position="520"/>
        <end position="540"/>
    </location>
</feature>
<organism evidence="7">
    <name type="scientific">freshwater metagenome</name>
    <dbReference type="NCBI Taxonomy" id="449393"/>
    <lineage>
        <taxon>unclassified sequences</taxon>
        <taxon>metagenomes</taxon>
        <taxon>ecological metagenomes</taxon>
    </lineage>
</organism>
<feature type="transmembrane region" description="Helical" evidence="5">
    <location>
        <begin position="365"/>
        <end position="385"/>
    </location>
</feature>
<feature type="transmembrane region" description="Helical" evidence="5">
    <location>
        <begin position="257"/>
        <end position="278"/>
    </location>
</feature>
<keyword evidence="2 5" id="KW-0812">Transmembrane</keyword>
<dbReference type="InterPro" id="IPR011701">
    <property type="entry name" value="MFS"/>
</dbReference>
<feature type="transmembrane region" description="Helical" evidence="5">
    <location>
        <begin position="203"/>
        <end position="222"/>
    </location>
</feature>
<feature type="transmembrane region" description="Helical" evidence="5">
    <location>
        <begin position="458"/>
        <end position="478"/>
    </location>
</feature>
<evidence type="ECO:0000256" key="5">
    <source>
        <dbReference type="SAM" id="Phobius"/>
    </source>
</evidence>
<keyword evidence="3 5" id="KW-1133">Transmembrane helix</keyword>
<feature type="transmembrane region" description="Helical" evidence="5">
    <location>
        <begin position="434"/>
        <end position="452"/>
    </location>
</feature>
<dbReference type="Gene3D" id="1.20.1250.20">
    <property type="entry name" value="MFS general substrate transporter like domains"/>
    <property type="match status" value="1"/>
</dbReference>
<sequence>MARINNHFECAESELRERLEPRDDVLLLESAPEDAADLTRSGSVTLTAESGPFVTCERTVRWQPCTTDSCDDSAAVPQQRFELQQTIDYQLAVPYWRWLYSIPVRRALPDGLAHGRRPWWATPDRLSARQATLVASVTLLNMVGGMLYGLLSQVLTFVAEDLGDGSRSQQTTLLAVVRIGVVVTLVVMVFADRIGRRKVALGSFMVAATLTLITALAPSLWAVGALQFFSRNLAIAGLLCADTIAVEEMPPGSRAMVAGLGTLAYGLGAGIIVMTLPLADLGNWGWRLTFVVAGMSLPLIWNVRKHLPESRRFQKLAQDRESVALAALGTEIAAEPLAPLMAASGPQSDPAAGSAVRSGMGRMHLWRFALVAGIFFLLNVFLAPASQLQNDYLRTEVGFSALMITLFVIATSTPGAIGVLLGGRFADKHGRKTTIVPGLLAIGIFNAVFFSVVGVPMWFASLLGSIIGGMAAPALAVISPELFPTSHRGTVRGAVAAVAVAGSVVGLLFAGNLIDAQGYGFTFTLLAIAPVAAAFVALALPETRGKELEAINPSAADS</sequence>
<keyword evidence="4 5" id="KW-0472">Membrane</keyword>
<dbReference type="PANTHER" id="PTHR23508">
    <property type="entry name" value="CARBOXYLIC ACID TRANSPORTER PROTEIN HOMOLOG"/>
    <property type="match status" value="1"/>
</dbReference>
<name>A0A6J6PH19_9ZZZZ</name>
<dbReference type="InterPro" id="IPR036259">
    <property type="entry name" value="MFS_trans_sf"/>
</dbReference>
<dbReference type="PROSITE" id="PS50850">
    <property type="entry name" value="MFS"/>
    <property type="match status" value="1"/>
</dbReference>
<evidence type="ECO:0000259" key="6">
    <source>
        <dbReference type="PROSITE" id="PS50850"/>
    </source>
</evidence>
<protein>
    <submittedName>
        <fullName evidence="7">Unannotated protein</fullName>
    </submittedName>
</protein>
<feature type="transmembrane region" description="Helical" evidence="5">
    <location>
        <begin position="397"/>
        <end position="422"/>
    </location>
</feature>
<dbReference type="InterPro" id="IPR020846">
    <property type="entry name" value="MFS_dom"/>
</dbReference>
<feature type="transmembrane region" description="Helical" evidence="5">
    <location>
        <begin position="490"/>
        <end position="514"/>
    </location>
</feature>
<dbReference type="GO" id="GO:0046943">
    <property type="term" value="F:carboxylic acid transmembrane transporter activity"/>
    <property type="evidence" value="ECO:0007669"/>
    <property type="project" value="TreeGrafter"/>
</dbReference>
<feature type="transmembrane region" description="Helical" evidence="5">
    <location>
        <begin position="171"/>
        <end position="191"/>
    </location>
</feature>
<dbReference type="EMBL" id="CAEZXS010000064">
    <property type="protein sequence ID" value="CAB4696033.1"/>
    <property type="molecule type" value="Genomic_DNA"/>
</dbReference>
<feature type="domain" description="Major facilitator superfamily (MFS) profile" evidence="6">
    <location>
        <begin position="133"/>
        <end position="544"/>
    </location>
</feature>
<dbReference type="PROSITE" id="PS00216">
    <property type="entry name" value="SUGAR_TRANSPORT_1"/>
    <property type="match status" value="1"/>
</dbReference>
<accession>A0A6J6PH19</accession>
<proteinExistence type="predicted"/>
<gene>
    <name evidence="7" type="ORF">UFOPK2582_00689</name>
</gene>
<comment type="subcellular location">
    <subcellularLocation>
        <location evidence="1">Membrane</location>
        <topology evidence="1">Multi-pass membrane protein</topology>
    </subcellularLocation>
</comment>
<reference evidence="7" key="1">
    <citation type="submission" date="2020-05" db="EMBL/GenBank/DDBJ databases">
        <authorList>
            <person name="Chiriac C."/>
            <person name="Salcher M."/>
            <person name="Ghai R."/>
            <person name="Kavagutti S V."/>
        </authorList>
    </citation>
    <scope>NUCLEOTIDE SEQUENCE</scope>
</reference>
<dbReference type="AlphaFoldDB" id="A0A6J6PH19"/>
<dbReference type="Pfam" id="PF07690">
    <property type="entry name" value="MFS_1"/>
    <property type="match status" value="2"/>
</dbReference>
<dbReference type="GO" id="GO:0005886">
    <property type="term" value="C:plasma membrane"/>
    <property type="evidence" value="ECO:0007669"/>
    <property type="project" value="TreeGrafter"/>
</dbReference>
<evidence type="ECO:0000256" key="1">
    <source>
        <dbReference type="ARBA" id="ARBA00004141"/>
    </source>
</evidence>
<feature type="transmembrane region" description="Helical" evidence="5">
    <location>
        <begin position="131"/>
        <end position="151"/>
    </location>
</feature>
<dbReference type="InterPro" id="IPR005829">
    <property type="entry name" value="Sugar_transporter_CS"/>
</dbReference>
<evidence type="ECO:0000256" key="2">
    <source>
        <dbReference type="ARBA" id="ARBA00022692"/>
    </source>
</evidence>
<evidence type="ECO:0000256" key="4">
    <source>
        <dbReference type="ARBA" id="ARBA00023136"/>
    </source>
</evidence>
<dbReference type="PANTHER" id="PTHR23508:SF10">
    <property type="entry name" value="CARBOXYLIC ACID TRANSPORTER PROTEIN HOMOLOG"/>
    <property type="match status" value="1"/>
</dbReference>
<evidence type="ECO:0000256" key="3">
    <source>
        <dbReference type="ARBA" id="ARBA00022989"/>
    </source>
</evidence>